<proteinExistence type="predicted"/>
<dbReference type="Pfam" id="PF08220">
    <property type="entry name" value="HTH_DeoR"/>
    <property type="match status" value="1"/>
</dbReference>
<dbReference type="SMART" id="SM00420">
    <property type="entry name" value="HTH_DEOR"/>
    <property type="match status" value="1"/>
</dbReference>
<dbReference type="PANTHER" id="PTHR30363:SF44">
    <property type="entry name" value="AGA OPERON TRANSCRIPTIONAL REPRESSOR-RELATED"/>
    <property type="match status" value="1"/>
</dbReference>
<dbReference type="GO" id="GO:0003677">
    <property type="term" value="F:DNA binding"/>
    <property type="evidence" value="ECO:0007669"/>
    <property type="project" value="UniProtKB-KW"/>
</dbReference>
<sequence length="256" mass="27630">MLDYAAFPNQRQDLIRQILRDQGRVVCVELAQQMAVSEHTVRRDLHELSKEGVCKKVYGGAVLQLPDAGNFATRKEHNTSTKDMIAQKCASLIKNGSIIFIDSGSTNLAMAMALPETLTLTVVTNAPDIAAALLKFPHIDVIMLGGRIHKNSGGCVGNTAIEQLKGILFDQVFIGGCAMSPEAGLTGFDFDDCAFKKAVIAQSSQTIVGLTAEKVPGIARFAVASCEQIDILVVEEKLNKDFYNAFEAENIAILTV</sequence>
<dbReference type="RefSeq" id="WP_039337025.1">
    <property type="nucleotide sequence ID" value="NZ_JTJJ01000148.1"/>
</dbReference>
<evidence type="ECO:0000256" key="2">
    <source>
        <dbReference type="ARBA" id="ARBA00023125"/>
    </source>
</evidence>
<dbReference type="InterPro" id="IPR018356">
    <property type="entry name" value="Tscrpt_reg_HTH_DeoR_CS"/>
</dbReference>
<dbReference type="SUPFAM" id="SSF46785">
    <property type="entry name" value="Winged helix' DNA-binding domain"/>
    <property type="match status" value="1"/>
</dbReference>
<evidence type="ECO:0000313" key="5">
    <source>
        <dbReference type="EMBL" id="KHJ65249.1"/>
    </source>
</evidence>
<accession>A0A0B1QXY7</accession>
<dbReference type="PRINTS" id="PR00037">
    <property type="entry name" value="HTHLACR"/>
</dbReference>
<protein>
    <submittedName>
        <fullName evidence="5">Decarboxylase</fullName>
    </submittedName>
</protein>
<dbReference type="Pfam" id="PF00455">
    <property type="entry name" value="DeoRC"/>
    <property type="match status" value="1"/>
</dbReference>
<dbReference type="Proteomes" id="UP000030853">
    <property type="component" value="Unassembled WGS sequence"/>
</dbReference>
<dbReference type="PROSITE" id="PS00894">
    <property type="entry name" value="HTH_DEOR_1"/>
    <property type="match status" value="1"/>
</dbReference>
<dbReference type="GO" id="GO:0003700">
    <property type="term" value="F:DNA-binding transcription factor activity"/>
    <property type="evidence" value="ECO:0007669"/>
    <property type="project" value="InterPro"/>
</dbReference>
<gene>
    <name evidence="5" type="ORF">QU24_25605</name>
</gene>
<evidence type="ECO:0000313" key="6">
    <source>
        <dbReference type="Proteomes" id="UP000030853"/>
    </source>
</evidence>
<name>A0A0B1QXY7_9GAMM</name>
<dbReference type="InterPro" id="IPR001034">
    <property type="entry name" value="DeoR_HTH"/>
</dbReference>
<keyword evidence="3" id="KW-0804">Transcription</keyword>
<dbReference type="PROSITE" id="PS51000">
    <property type="entry name" value="HTH_DEOR_2"/>
    <property type="match status" value="1"/>
</dbReference>
<feature type="domain" description="HTH deoR-type" evidence="4">
    <location>
        <begin position="8"/>
        <end position="63"/>
    </location>
</feature>
<keyword evidence="2" id="KW-0238">DNA-binding</keyword>
<dbReference type="EMBL" id="JTJJ01000148">
    <property type="protein sequence ID" value="KHJ65249.1"/>
    <property type="molecule type" value="Genomic_DNA"/>
</dbReference>
<dbReference type="SMART" id="SM01134">
    <property type="entry name" value="DeoRC"/>
    <property type="match status" value="1"/>
</dbReference>
<comment type="caution">
    <text evidence="5">The sequence shown here is derived from an EMBL/GenBank/DDBJ whole genome shotgun (WGS) entry which is preliminary data.</text>
</comment>
<organism evidence="5 6">
    <name type="scientific">Pantoea rodasii</name>
    <dbReference type="NCBI Taxonomy" id="1076549"/>
    <lineage>
        <taxon>Bacteria</taxon>
        <taxon>Pseudomonadati</taxon>
        <taxon>Pseudomonadota</taxon>
        <taxon>Gammaproteobacteria</taxon>
        <taxon>Enterobacterales</taxon>
        <taxon>Erwiniaceae</taxon>
        <taxon>Pantoea</taxon>
    </lineage>
</organism>
<evidence type="ECO:0000256" key="1">
    <source>
        <dbReference type="ARBA" id="ARBA00023015"/>
    </source>
</evidence>
<dbReference type="SUPFAM" id="SSF100950">
    <property type="entry name" value="NagB/RpiA/CoA transferase-like"/>
    <property type="match status" value="1"/>
</dbReference>
<dbReference type="InterPro" id="IPR036388">
    <property type="entry name" value="WH-like_DNA-bd_sf"/>
</dbReference>
<dbReference type="InterPro" id="IPR014036">
    <property type="entry name" value="DeoR-like_C"/>
</dbReference>
<dbReference type="AlphaFoldDB" id="A0A0B1QXY7"/>
<evidence type="ECO:0000256" key="3">
    <source>
        <dbReference type="ARBA" id="ARBA00023163"/>
    </source>
</evidence>
<dbReference type="PANTHER" id="PTHR30363">
    <property type="entry name" value="HTH-TYPE TRANSCRIPTIONAL REGULATOR SRLR-RELATED"/>
    <property type="match status" value="1"/>
</dbReference>
<dbReference type="InterPro" id="IPR037171">
    <property type="entry name" value="NagB/RpiA_transferase-like"/>
</dbReference>
<dbReference type="Gene3D" id="1.10.10.10">
    <property type="entry name" value="Winged helix-like DNA-binding domain superfamily/Winged helix DNA-binding domain"/>
    <property type="match status" value="1"/>
</dbReference>
<reference evidence="5 6" key="1">
    <citation type="submission" date="2014-11" db="EMBL/GenBank/DDBJ databases">
        <title>Genome sequencing of Pantoea rodasii ND03.</title>
        <authorList>
            <person name="Muhamad Yunos N.Y."/>
            <person name="Chan K.-G."/>
        </authorList>
    </citation>
    <scope>NUCLEOTIDE SEQUENCE [LARGE SCALE GENOMIC DNA]</scope>
    <source>
        <strain evidence="5 6">ND03</strain>
    </source>
</reference>
<dbReference type="InterPro" id="IPR050313">
    <property type="entry name" value="Carb_Metab_HTH_regulators"/>
</dbReference>
<evidence type="ECO:0000259" key="4">
    <source>
        <dbReference type="PROSITE" id="PS51000"/>
    </source>
</evidence>
<keyword evidence="1" id="KW-0805">Transcription regulation</keyword>
<dbReference type="InterPro" id="IPR036390">
    <property type="entry name" value="WH_DNA-bd_sf"/>
</dbReference>